<proteinExistence type="predicted"/>
<reference evidence="1 2" key="1">
    <citation type="submission" date="2022-06" db="EMBL/GenBank/DDBJ databases">
        <title>Endosaccharibacter gen. nov., sp. nov., endophytic bacteria isolated from sugarcane.</title>
        <authorList>
            <person name="Pitiwittayakul N."/>
            <person name="Yukphan P."/>
            <person name="Charoenyingcharoen P."/>
            <person name="Tanasupawat S."/>
        </authorList>
    </citation>
    <scope>NUCLEOTIDE SEQUENCE [LARGE SCALE GENOMIC DNA]</scope>
    <source>
        <strain evidence="1 2">KSS8</strain>
    </source>
</reference>
<evidence type="ECO:0000313" key="1">
    <source>
        <dbReference type="EMBL" id="MCQ8280086.1"/>
    </source>
</evidence>
<dbReference type="Proteomes" id="UP001524587">
    <property type="component" value="Unassembled WGS sequence"/>
</dbReference>
<accession>A0ABT1WB22</accession>
<protein>
    <submittedName>
        <fullName evidence="1">Uncharacterized protein</fullName>
    </submittedName>
</protein>
<gene>
    <name evidence="1" type="ORF">NFI95_16715</name>
</gene>
<evidence type="ECO:0000313" key="2">
    <source>
        <dbReference type="Proteomes" id="UP001524587"/>
    </source>
</evidence>
<dbReference type="RefSeq" id="WP_422865574.1">
    <property type="nucleotide sequence ID" value="NZ_JAMSKV010000022.1"/>
</dbReference>
<keyword evidence="2" id="KW-1185">Reference proteome</keyword>
<organism evidence="1 2">
    <name type="scientific">Endosaccharibacter trunci</name>
    <dbReference type="NCBI Taxonomy" id="2812733"/>
    <lineage>
        <taxon>Bacteria</taxon>
        <taxon>Pseudomonadati</taxon>
        <taxon>Pseudomonadota</taxon>
        <taxon>Alphaproteobacteria</taxon>
        <taxon>Acetobacterales</taxon>
        <taxon>Acetobacteraceae</taxon>
        <taxon>Endosaccharibacter</taxon>
    </lineage>
</organism>
<comment type="caution">
    <text evidence="1">The sequence shown here is derived from an EMBL/GenBank/DDBJ whole genome shotgun (WGS) entry which is preliminary data.</text>
</comment>
<name>A0ABT1WB22_9PROT</name>
<dbReference type="EMBL" id="JAMSKV010000022">
    <property type="protein sequence ID" value="MCQ8280086.1"/>
    <property type="molecule type" value="Genomic_DNA"/>
</dbReference>
<sequence>MLRLEIDGKWEPEDFIEVLTGVESLYYKAALIRRFPYEPPFYWFERPYLSVSFNDQLDQTNNWLLARARATARADYRMKVARISYASPGGIDLAGLGQACNALKGIIDSLIKFFTEGELRRQADEQAKIETSIKETELEKDRESLRTLKIENARAILNLRRDFHDVPEDVLVALIGNDQDRLVPRIAERKLIGVQRIDGDSHEDEQ</sequence>